<evidence type="ECO:0000256" key="4">
    <source>
        <dbReference type="ARBA" id="ARBA00023002"/>
    </source>
</evidence>
<name>A0A9E8ZAZ0_9CYAN</name>
<keyword evidence="8" id="KW-1185">Reference proteome</keyword>
<gene>
    <name evidence="5 7" type="primary">queF</name>
    <name evidence="7" type="ORF">OXH18_20180</name>
</gene>
<dbReference type="EMBL" id="CP113797">
    <property type="protein sequence ID" value="WAL59467.1"/>
    <property type="molecule type" value="Genomic_DNA"/>
</dbReference>
<protein>
    <recommendedName>
        <fullName evidence="5">NADPH-dependent 7-cyano-7-deazaguanine reductase</fullName>
        <ecNumber evidence="5">1.7.1.13</ecNumber>
    </recommendedName>
    <alternativeName>
        <fullName evidence="5">7-cyano-7-carbaguanine reductase</fullName>
    </alternativeName>
    <alternativeName>
        <fullName evidence="5">NADPH-dependent nitrile oxidoreductase</fullName>
    </alternativeName>
    <alternativeName>
        <fullName evidence="5">PreQ(0) reductase</fullName>
    </alternativeName>
</protein>
<evidence type="ECO:0000313" key="8">
    <source>
        <dbReference type="Proteomes" id="UP001163152"/>
    </source>
</evidence>
<feature type="region of interest" description="Disordered" evidence="6">
    <location>
        <begin position="1"/>
        <end position="36"/>
    </location>
</feature>
<proteinExistence type="inferred from homology"/>
<dbReference type="KEGG" id="tsin:OXH18_20180"/>
<reference evidence="7" key="1">
    <citation type="submission" date="2022-12" db="EMBL/GenBank/DDBJ databases">
        <title>Polyphasic identification of a Novel Hot-Spring Cyanobacterium Ocullathermofonsia sinensis gen nov. sp. nov. and Genomic Insights on its Adaptations to the Thermal Habitat.</title>
        <authorList>
            <person name="Daroch M."/>
            <person name="Tang J."/>
            <person name="Jiang Y."/>
        </authorList>
    </citation>
    <scope>NUCLEOTIDE SEQUENCE</scope>
    <source>
        <strain evidence="7">PKUAC-SCTA174</strain>
    </source>
</reference>
<dbReference type="InterPro" id="IPR016856">
    <property type="entry name" value="QueF_type1"/>
</dbReference>
<evidence type="ECO:0000256" key="2">
    <source>
        <dbReference type="ARBA" id="ARBA00022785"/>
    </source>
</evidence>
<dbReference type="GO" id="GO:0008616">
    <property type="term" value="P:tRNA queuosine(34) biosynthetic process"/>
    <property type="evidence" value="ECO:0007669"/>
    <property type="project" value="UniProtKB-UniRule"/>
</dbReference>
<comment type="catalytic activity">
    <reaction evidence="5">
        <text>7-aminomethyl-7-carbaguanine + 2 NADP(+) = 7-cyano-7-carbaguanine + 2 NADPH + 3 H(+)</text>
        <dbReference type="Rhea" id="RHEA:13409"/>
        <dbReference type="ChEBI" id="CHEBI:15378"/>
        <dbReference type="ChEBI" id="CHEBI:45075"/>
        <dbReference type="ChEBI" id="CHEBI:57783"/>
        <dbReference type="ChEBI" id="CHEBI:58349"/>
        <dbReference type="ChEBI" id="CHEBI:58703"/>
        <dbReference type="EC" id="1.7.1.13"/>
    </reaction>
</comment>
<comment type="subcellular location">
    <subcellularLocation>
        <location evidence="5">Cytoplasm</location>
    </subcellularLocation>
</comment>
<dbReference type="Proteomes" id="UP001163152">
    <property type="component" value="Chromosome"/>
</dbReference>
<dbReference type="SUPFAM" id="SSF55620">
    <property type="entry name" value="Tetrahydrobiopterin biosynthesis enzymes-like"/>
    <property type="match status" value="1"/>
</dbReference>
<dbReference type="InterPro" id="IPR043133">
    <property type="entry name" value="GTP-CH-I_C/QueF"/>
</dbReference>
<dbReference type="InterPro" id="IPR029500">
    <property type="entry name" value="QueF"/>
</dbReference>
<feature type="binding site" evidence="5">
    <location>
        <begin position="100"/>
        <end position="101"/>
    </location>
    <ligand>
        <name>substrate</name>
    </ligand>
</feature>
<feature type="active site" description="Proton donor" evidence="5">
    <location>
        <position position="66"/>
    </location>
</feature>
<dbReference type="Pfam" id="PF14489">
    <property type="entry name" value="QueF"/>
    <property type="match status" value="1"/>
</dbReference>
<evidence type="ECO:0000313" key="7">
    <source>
        <dbReference type="EMBL" id="WAL59467.1"/>
    </source>
</evidence>
<dbReference type="EC" id="1.7.1.13" evidence="5"/>
<accession>A0A9E8ZAZ0</accession>
<dbReference type="HAMAP" id="MF_00818">
    <property type="entry name" value="QueF_type1"/>
    <property type="match status" value="1"/>
</dbReference>
<feature type="active site" description="Thioimide intermediate" evidence="5">
    <location>
        <position position="59"/>
    </location>
</feature>
<evidence type="ECO:0000256" key="1">
    <source>
        <dbReference type="ARBA" id="ARBA00022490"/>
    </source>
</evidence>
<dbReference type="AlphaFoldDB" id="A0A9E8ZAZ0"/>
<evidence type="ECO:0000256" key="5">
    <source>
        <dbReference type="HAMAP-Rule" id="MF_00818"/>
    </source>
</evidence>
<comment type="pathway">
    <text evidence="5">tRNA modification; tRNA-queuosine biosynthesis.</text>
</comment>
<comment type="function">
    <text evidence="5">Catalyzes the NADPH-dependent reduction of 7-cyano-7-deazaguanine (preQ0) to 7-aminomethyl-7-deazaguanine (preQ1).</text>
</comment>
<evidence type="ECO:0000256" key="6">
    <source>
        <dbReference type="SAM" id="MobiDB-lite"/>
    </source>
</evidence>
<keyword evidence="3 5" id="KW-0521">NADP</keyword>
<dbReference type="RefSeq" id="WP_268609262.1">
    <property type="nucleotide sequence ID" value="NZ_CP113797.1"/>
</dbReference>
<dbReference type="InterPro" id="IPR050084">
    <property type="entry name" value="NADPH_dep_7-cyano-7-deazaG_red"/>
</dbReference>
<evidence type="ECO:0000256" key="3">
    <source>
        <dbReference type="ARBA" id="ARBA00022857"/>
    </source>
</evidence>
<keyword evidence="1 5" id="KW-0963">Cytoplasm</keyword>
<dbReference type="PANTHER" id="PTHR34354">
    <property type="entry name" value="NADPH-DEPENDENT 7-CYANO-7-DEAZAGUANINE REDUCTASE"/>
    <property type="match status" value="1"/>
</dbReference>
<dbReference type="GO" id="GO:0005737">
    <property type="term" value="C:cytoplasm"/>
    <property type="evidence" value="ECO:0007669"/>
    <property type="project" value="UniProtKB-SubCell"/>
</dbReference>
<dbReference type="GO" id="GO:0033739">
    <property type="term" value="F:preQ1 synthase activity"/>
    <property type="evidence" value="ECO:0007669"/>
    <property type="project" value="UniProtKB-UniRule"/>
</dbReference>
<sequence length="146" mass="16705">MTHIPTPPDRSSTSDPETPNTPKYGERQIAEGDLITFPNPRPGRHYTIDITLPEFTCKCPFSGYPDFATIYVHYVPYEKVVELKALKLYINSYRDRYISHEESVNQILDDIVAACDPLEITIKGDFLPRGNVHTVIEVKHQRKDEG</sequence>
<keyword evidence="2 5" id="KW-0671">Queuosine biosynthesis</keyword>
<organism evidence="7 8">
    <name type="scientific">Thermocoleostomius sinensis A174</name>
    <dbReference type="NCBI Taxonomy" id="2016057"/>
    <lineage>
        <taxon>Bacteria</taxon>
        <taxon>Bacillati</taxon>
        <taxon>Cyanobacteriota</taxon>
        <taxon>Cyanophyceae</taxon>
        <taxon>Oculatellales</taxon>
        <taxon>Oculatellaceae</taxon>
        <taxon>Thermocoleostomius</taxon>
    </lineage>
</organism>
<dbReference type="NCBIfam" id="TIGR03139">
    <property type="entry name" value="QueF-II"/>
    <property type="match status" value="1"/>
</dbReference>
<comment type="similarity">
    <text evidence="5">Belongs to the GTP cyclohydrolase I family. QueF type 1 subfamily.</text>
</comment>
<feature type="compositionally biased region" description="Low complexity" evidence="6">
    <location>
        <begin position="9"/>
        <end position="18"/>
    </location>
</feature>
<feature type="binding site" evidence="5">
    <location>
        <begin position="81"/>
        <end position="83"/>
    </location>
    <ligand>
        <name>substrate</name>
    </ligand>
</feature>
<dbReference type="PANTHER" id="PTHR34354:SF1">
    <property type="entry name" value="NADPH-DEPENDENT 7-CYANO-7-DEAZAGUANINE REDUCTASE"/>
    <property type="match status" value="1"/>
</dbReference>
<keyword evidence="4 5" id="KW-0560">Oxidoreductase</keyword>
<dbReference type="PIRSF" id="PIRSF027377">
    <property type="entry name" value="Nitrile_oxidored_QueF"/>
    <property type="match status" value="1"/>
</dbReference>
<dbReference type="Gene3D" id="3.30.1130.10">
    <property type="match status" value="1"/>
</dbReference>